<accession>A0A5E5P4S2</accession>
<feature type="compositionally biased region" description="Basic and acidic residues" evidence="1">
    <location>
        <begin position="60"/>
        <end position="71"/>
    </location>
</feature>
<dbReference type="EMBL" id="CABPSX010000003">
    <property type="protein sequence ID" value="VVG70809.1"/>
    <property type="molecule type" value="Genomic_DNA"/>
</dbReference>
<dbReference type="AlphaFoldDB" id="A0A5E5P4S2"/>
<dbReference type="Proteomes" id="UP000364291">
    <property type="component" value="Unassembled WGS sequence"/>
</dbReference>
<evidence type="ECO:0000256" key="1">
    <source>
        <dbReference type="SAM" id="MobiDB-lite"/>
    </source>
</evidence>
<gene>
    <name evidence="2" type="ORF">PAP18089_01775</name>
</gene>
<feature type="region of interest" description="Disordered" evidence="1">
    <location>
        <begin position="16"/>
        <end position="37"/>
    </location>
</feature>
<proteinExistence type="predicted"/>
<evidence type="ECO:0000313" key="3">
    <source>
        <dbReference type="Proteomes" id="UP000364291"/>
    </source>
</evidence>
<evidence type="ECO:0000313" key="2">
    <source>
        <dbReference type="EMBL" id="VVG70809.1"/>
    </source>
</evidence>
<reference evidence="2 3" key="1">
    <citation type="submission" date="2019-08" db="EMBL/GenBank/DDBJ databases">
        <authorList>
            <person name="Peeters C."/>
        </authorList>
    </citation>
    <scope>NUCLEOTIDE SEQUENCE [LARGE SCALE GENOMIC DNA]</scope>
    <source>
        <strain evidence="2 3">LMG 18089</strain>
    </source>
</reference>
<feature type="region of interest" description="Disordered" evidence="1">
    <location>
        <begin position="56"/>
        <end position="80"/>
    </location>
</feature>
<organism evidence="2 3">
    <name type="scientific">Pandoraea apista</name>
    <dbReference type="NCBI Taxonomy" id="93218"/>
    <lineage>
        <taxon>Bacteria</taxon>
        <taxon>Pseudomonadati</taxon>
        <taxon>Pseudomonadota</taxon>
        <taxon>Betaproteobacteria</taxon>
        <taxon>Burkholderiales</taxon>
        <taxon>Burkholderiaceae</taxon>
        <taxon>Pandoraea</taxon>
    </lineage>
</organism>
<name>A0A5E5P4S2_9BURK</name>
<protein>
    <submittedName>
        <fullName evidence="2">Uncharacterized protein</fullName>
    </submittedName>
</protein>
<sequence length="80" mass="8784">MCRAAWWIGRNHAADTTGLLPVKPRGNPTTGRGSHGTHAAFRGIFRLFATGQRPACHFRPPPDTRKHDGTKPEGSPCPIW</sequence>